<evidence type="ECO:0000256" key="1">
    <source>
        <dbReference type="SAM" id="MobiDB-lite"/>
    </source>
</evidence>
<dbReference type="Pfam" id="PF00240">
    <property type="entry name" value="ubiquitin"/>
    <property type="match status" value="1"/>
</dbReference>
<evidence type="ECO:0000259" key="3">
    <source>
        <dbReference type="PROSITE" id="PS50053"/>
    </source>
</evidence>
<dbReference type="InterPro" id="IPR000626">
    <property type="entry name" value="Ubiquitin-like_dom"/>
</dbReference>
<dbReference type="InterPro" id="IPR029071">
    <property type="entry name" value="Ubiquitin-like_domsf"/>
</dbReference>
<gene>
    <name evidence="4" type="ORF">TrLO_g13299</name>
</gene>
<dbReference type="FunFam" id="3.10.20.90:FF:000160">
    <property type="entry name" value="Polyubiquitin-C"/>
    <property type="match status" value="1"/>
</dbReference>
<feature type="domain" description="Ubiquitin-like" evidence="3">
    <location>
        <begin position="57"/>
        <end position="132"/>
    </location>
</feature>
<organism evidence="4 5">
    <name type="scientific">Triparma laevis f. longispina</name>
    <dbReference type="NCBI Taxonomy" id="1714387"/>
    <lineage>
        <taxon>Eukaryota</taxon>
        <taxon>Sar</taxon>
        <taxon>Stramenopiles</taxon>
        <taxon>Ochrophyta</taxon>
        <taxon>Bolidophyceae</taxon>
        <taxon>Parmales</taxon>
        <taxon>Triparmaceae</taxon>
        <taxon>Triparma</taxon>
    </lineage>
</organism>
<dbReference type="Proteomes" id="UP001165122">
    <property type="component" value="Unassembled WGS sequence"/>
</dbReference>
<feature type="region of interest" description="Disordered" evidence="1">
    <location>
        <begin position="229"/>
        <end position="250"/>
    </location>
</feature>
<dbReference type="InterPro" id="IPR050158">
    <property type="entry name" value="Ubiquitin_ubiquitin-like"/>
</dbReference>
<dbReference type="Gene3D" id="3.10.20.90">
    <property type="entry name" value="Phosphatidylinositol 3-kinase Catalytic Subunit, Chain A, domain 1"/>
    <property type="match status" value="1"/>
</dbReference>
<dbReference type="PRINTS" id="PR00348">
    <property type="entry name" value="UBIQUITIN"/>
</dbReference>
<comment type="caution">
    <text evidence="4">The sequence shown here is derived from an EMBL/GenBank/DDBJ whole genome shotgun (WGS) entry which is preliminary data.</text>
</comment>
<dbReference type="PANTHER" id="PTHR10666">
    <property type="entry name" value="UBIQUITIN"/>
    <property type="match status" value="1"/>
</dbReference>
<dbReference type="OrthoDB" id="419317at2759"/>
<accession>A0A9W7FGX2</accession>
<dbReference type="PROSITE" id="PS00299">
    <property type="entry name" value="UBIQUITIN_1"/>
    <property type="match status" value="1"/>
</dbReference>
<dbReference type="AlphaFoldDB" id="A0A9W7FGX2"/>
<feature type="chain" id="PRO_5040997050" description="Ubiquitin-like domain-containing protein" evidence="2">
    <location>
        <begin position="21"/>
        <end position="279"/>
    </location>
</feature>
<keyword evidence="5" id="KW-1185">Reference proteome</keyword>
<protein>
    <recommendedName>
        <fullName evidence="3">Ubiquitin-like domain-containing protein</fullName>
    </recommendedName>
</protein>
<evidence type="ECO:0000313" key="5">
    <source>
        <dbReference type="Proteomes" id="UP001165122"/>
    </source>
</evidence>
<keyword evidence="2" id="KW-0732">Signal</keyword>
<dbReference type="InterPro" id="IPR019954">
    <property type="entry name" value="Ubiquitin_CS"/>
</dbReference>
<reference evidence="5" key="1">
    <citation type="journal article" date="2023" name="Commun. Biol.">
        <title>Genome analysis of Parmales, the sister group of diatoms, reveals the evolutionary specialization of diatoms from phago-mixotrophs to photoautotrophs.</title>
        <authorList>
            <person name="Ban H."/>
            <person name="Sato S."/>
            <person name="Yoshikawa S."/>
            <person name="Yamada K."/>
            <person name="Nakamura Y."/>
            <person name="Ichinomiya M."/>
            <person name="Sato N."/>
            <person name="Blanc-Mathieu R."/>
            <person name="Endo H."/>
            <person name="Kuwata A."/>
            <person name="Ogata H."/>
        </authorList>
    </citation>
    <scope>NUCLEOTIDE SEQUENCE [LARGE SCALE GENOMIC DNA]</scope>
    <source>
        <strain evidence="5">NIES 3700</strain>
    </source>
</reference>
<proteinExistence type="predicted"/>
<dbReference type="InterPro" id="IPR019956">
    <property type="entry name" value="Ubiquitin_dom"/>
</dbReference>
<sequence>MRTSTITILAFLTVFSLALALPYNPAKTSARCVSSLRPTPPLSNPSTNRLLTLRGGMQLFVKTLQGKTVSIEVEEGESIEDVKAKISEKEGIPPEQQRLIFGGQQLQDGKTIDDYDLGDDSTLHLVLRLRGGLRSLIRTLSGGRLCSSFEVDEAFVRKHAKLTEEEMQLVKNFIAQSVEAPTSQKKKRKGKRKGGLSEEFEDTYLQEVFYKIKDDPFKGKDDRFLESLVNGKDKPNTKTTNKPGRLIAPDGSRTKLSKFYHSDYSGKLTEALEKMKLVK</sequence>
<dbReference type="SMART" id="SM00213">
    <property type="entry name" value="UBQ"/>
    <property type="match status" value="1"/>
</dbReference>
<feature type="signal peptide" evidence="2">
    <location>
        <begin position="1"/>
        <end position="20"/>
    </location>
</feature>
<evidence type="ECO:0000256" key="2">
    <source>
        <dbReference type="SAM" id="SignalP"/>
    </source>
</evidence>
<evidence type="ECO:0000313" key="4">
    <source>
        <dbReference type="EMBL" id="GMI11881.1"/>
    </source>
</evidence>
<dbReference type="PROSITE" id="PS50053">
    <property type="entry name" value="UBIQUITIN_2"/>
    <property type="match status" value="1"/>
</dbReference>
<name>A0A9W7FGX2_9STRA</name>
<dbReference type="EMBL" id="BRXW01000168">
    <property type="protein sequence ID" value="GMI11881.1"/>
    <property type="molecule type" value="Genomic_DNA"/>
</dbReference>
<dbReference type="SUPFAM" id="SSF54236">
    <property type="entry name" value="Ubiquitin-like"/>
    <property type="match status" value="1"/>
</dbReference>